<feature type="compositionally biased region" description="Basic residues" evidence="1">
    <location>
        <begin position="1147"/>
        <end position="1157"/>
    </location>
</feature>
<proteinExistence type="predicted"/>
<feature type="region of interest" description="Disordered" evidence="1">
    <location>
        <begin position="1687"/>
        <end position="1729"/>
    </location>
</feature>
<feature type="compositionally biased region" description="Basic and acidic residues" evidence="1">
    <location>
        <begin position="1370"/>
        <end position="1383"/>
    </location>
</feature>
<feature type="compositionally biased region" description="Basic and acidic residues" evidence="1">
    <location>
        <begin position="1496"/>
        <end position="1512"/>
    </location>
</feature>
<feature type="compositionally biased region" description="Polar residues" evidence="1">
    <location>
        <begin position="403"/>
        <end position="420"/>
    </location>
</feature>
<keyword evidence="3" id="KW-1185">Reference proteome</keyword>
<feature type="compositionally biased region" description="Basic residues" evidence="1">
    <location>
        <begin position="1579"/>
        <end position="1589"/>
    </location>
</feature>
<name>A0A553HLU6_9PEZI</name>
<feature type="region of interest" description="Disordered" evidence="1">
    <location>
        <begin position="378"/>
        <end position="420"/>
    </location>
</feature>
<dbReference type="OrthoDB" id="3941926at2759"/>
<accession>A0A553HLU6</accession>
<evidence type="ECO:0000313" key="2">
    <source>
        <dbReference type="EMBL" id="TRX88932.1"/>
    </source>
</evidence>
<sequence>MAPNYQLYSSFAVKDALAAAGAPKYKSEFQEGEPPVEFFIEVPKNSTAVFSTLFATRPFRLVENPTREREGHYWWAAEIQRVCDELRRNLPDVCKRIETPRSYWDLYKYFDAYDIYYRGAQNLWNVINTLVFENEYAQRIVENEQKMDIERFMPLFEHLASELLRRPGIQTKLLTWDRKRQQDVLKVLTAYELQTFEGYEKYPDHFLGAIRAIFIRCYENFHKGTSSLASYLAPISGPMPNFAALKELASLRGYLQSIAISDDPFMDKFAIPNKIINGIVIVDGTSETAARKARQEAAIASHKLTRPSVVQGNGAHGPSPPKWVPINDASPLPLESSGTTHRVSIAERYLSAPSIGGDPAHILSDPVAEEARVYPGGNHEVDKKLMGCPKPTSPEDTGDRTSGAANVRQNDIPTSNSRLPQVLTNNCQSLPNHYQGDHDRFSPVQQRTLPPTPNFVPDAAPPHQGSHDRDMSRGLFAHQIPPYAIKQPHVEGPPPMLYPHPAHIRAGYTTHVDRHYSQVDPPAVTNSSEGSGQHNSDPSTRNYSSGKWQQIGSDDIHGPKAIFRRGSAHDDRIDQNHRVGQWQRKESNNAGRRTSFASNNGNYRRFTNSHTQQFTIHTGPHQTDKNLSITGGTSGHISNEVRCVNAGKPVNIYTKFDPCFCSKCSERDRTIFVNRLREGINQTEGALERLKLYFSKFGSVDSVTSLTNNLTCVHVKSVVFFDIPAVAMLLTDSGLHRFASVRSAIAAVRAEPEVQLNDLGDKPLKVQFRTGSQFFAPLVPYHARHFTNVRDYRTHDARVMMPQPPVSGSNNTRVHVSWSHPSLPGQQTISPGGVPFEGHPPGADFDDVSKHAGDQAEQTSTQSEREITETRRLSYSKMTSPVITPHPIHGLVVVDAKDTCGMAGHGGKHIPRFDGILSSGNSQGSIRDTANLAHDLNTSHRATIRTTPDETAKPDDSPPQAAITPSNSQDILAQVPENDESAKPDEELSIDYGTVRIRPGKARYMAIPQAWRQESTPPQDQRDTGSQYLEIASQCGLAPIAEAARQPSLPSTKNYRETESMEHLPKDATARPLHESDRNKMSAEDELLSGHHDSASSHVKRKASETERSEKAPDQLSPKKKSSRISQPTDSGHQQHEQQQAGETGKTKKKKKNKHRQNQSAQPVMPGNSSTTVPFAAQTFQPAIPSSFLPPYPPQQISRRDVSHISEPVYVRVPPTPPRFTNRLEDSEPFPAYRDLMSGPQFPLRGHRSHASESGHNRSISSNASTVINICGFSPKSYRLNPGAQNFVPGPADPGHRDSILTLNPQAFTTLCPQEGSHTFHSPGHPVQVTQEAPQSHTQTGIQRSDSNMSVLGQRVTQTPTSAQLSTKNNGEKENSKGTHSKNEAAPQAIRKDENASKTSTNAKQGGGKGKGKSKNAKACRNDQKNAVQPPVDRKGKSTEPAGLKNPVPKKVEARYAEVLKQNLPTSAAGKQHTVVEARLDESSKQSGTKGINTDQQEKGKGKEVSEPERKPIAKGVETTTATAETKPKNDQTDDKVHTCSKSPVDPGTAKTSETKPLPTTCAPGPSTTSTSTPTPKPKQGKAKNRAPAKKGVVGTQQHQQQPPIAGPSTTTMTNASPCTYDDGGGDEDEVYELSRSLANRSFEYLYEEELLATASMLGTTISEKKPSKPRPALALAPIPLCGPWRTVAGKKAGGNQAQTQTQTQLGSTKDVVKDDEETPLPVGERKGG</sequence>
<dbReference type="EMBL" id="VFLP01000077">
    <property type="protein sequence ID" value="TRX88932.1"/>
    <property type="molecule type" value="Genomic_DNA"/>
</dbReference>
<feature type="compositionally biased region" description="Basic and acidic residues" evidence="1">
    <location>
        <begin position="1474"/>
        <end position="1484"/>
    </location>
</feature>
<dbReference type="Proteomes" id="UP000319160">
    <property type="component" value="Unassembled WGS sequence"/>
</dbReference>
<feature type="region of interest" description="Disordered" evidence="1">
    <location>
        <begin position="1041"/>
        <end position="1173"/>
    </location>
</feature>
<evidence type="ECO:0000256" key="1">
    <source>
        <dbReference type="SAM" id="MobiDB-lite"/>
    </source>
</evidence>
<feature type="compositionally biased region" description="Polar residues" evidence="1">
    <location>
        <begin position="1328"/>
        <end position="1369"/>
    </location>
</feature>
<feature type="compositionally biased region" description="Polar residues" evidence="1">
    <location>
        <begin position="1158"/>
        <end position="1173"/>
    </location>
</feature>
<organism evidence="2 3">
    <name type="scientific">Xylaria flabelliformis</name>
    <dbReference type="NCBI Taxonomy" id="2512241"/>
    <lineage>
        <taxon>Eukaryota</taxon>
        <taxon>Fungi</taxon>
        <taxon>Dikarya</taxon>
        <taxon>Ascomycota</taxon>
        <taxon>Pezizomycotina</taxon>
        <taxon>Sordariomycetes</taxon>
        <taxon>Xylariomycetidae</taxon>
        <taxon>Xylariales</taxon>
        <taxon>Xylariaceae</taxon>
        <taxon>Xylaria</taxon>
    </lineage>
</organism>
<feature type="compositionally biased region" description="Basic and acidic residues" evidence="1">
    <location>
        <begin position="1054"/>
        <end position="1095"/>
    </location>
</feature>
<gene>
    <name evidence="2" type="ORF">FHL15_010160</name>
</gene>
<reference evidence="3" key="1">
    <citation type="submission" date="2019-06" db="EMBL/GenBank/DDBJ databases">
        <title>Draft genome sequence of the griseofulvin-producing fungus Xylaria cubensis strain G536.</title>
        <authorList>
            <person name="Mead M.E."/>
            <person name="Raja H.A."/>
            <person name="Steenwyk J.L."/>
            <person name="Knowles S.L."/>
            <person name="Oberlies N.H."/>
            <person name="Rokas A."/>
        </authorList>
    </citation>
    <scope>NUCLEOTIDE SEQUENCE [LARGE SCALE GENOMIC DNA]</scope>
    <source>
        <strain evidence="3">G536</strain>
    </source>
</reference>
<feature type="compositionally biased region" description="Basic and acidic residues" evidence="1">
    <location>
        <begin position="1102"/>
        <end position="1113"/>
    </location>
</feature>
<feature type="compositionally biased region" description="Polar residues" evidence="1">
    <location>
        <begin position="1485"/>
        <end position="1495"/>
    </location>
</feature>
<feature type="region of interest" description="Disordered" evidence="1">
    <location>
        <begin position="938"/>
        <end position="969"/>
    </location>
</feature>
<feature type="compositionally biased region" description="Polar residues" evidence="1">
    <location>
        <begin position="1595"/>
        <end position="1618"/>
    </location>
</feature>
<comment type="caution">
    <text evidence="2">The sequence shown here is derived from an EMBL/GenBank/DDBJ whole genome shotgun (WGS) entry which is preliminary data.</text>
</comment>
<feature type="compositionally biased region" description="Low complexity" evidence="1">
    <location>
        <begin position="1559"/>
        <end position="1574"/>
    </location>
</feature>
<protein>
    <submittedName>
        <fullName evidence="2">Uncharacterized protein</fullName>
    </submittedName>
</protein>
<feature type="region of interest" description="Disordered" evidence="1">
    <location>
        <begin position="1313"/>
        <end position="1628"/>
    </location>
</feature>
<feature type="compositionally biased region" description="Basic and acidic residues" evidence="1">
    <location>
        <begin position="1526"/>
        <end position="1538"/>
    </location>
</feature>
<feature type="region of interest" description="Disordered" evidence="1">
    <location>
        <begin position="518"/>
        <end position="604"/>
    </location>
</feature>
<evidence type="ECO:0000313" key="3">
    <source>
        <dbReference type="Proteomes" id="UP000319160"/>
    </source>
</evidence>
<feature type="compositionally biased region" description="Basic and acidic residues" evidence="1">
    <location>
        <begin position="567"/>
        <end position="587"/>
    </location>
</feature>
<feature type="region of interest" description="Disordered" evidence="1">
    <location>
        <begin position="822"/>
        <end position="869"/>
    </location>
</feature>
<feature type="compositionally biased region" description="Polar residues" evidence="1">
    <location>
        <begin position="524"/>
        <end position="552"/>
    </location>
</feature>
<feature type="compositionally biased region" description="Polar residues" evidence="1">
    <location>
        <begin position="588"/>
        <end position="604"/>
    </location>
</feature>
<dbReference type="STRING" id="2512241.A0A553HLU6"/>
<feature type="compositionally biased region" description="Basic and acidic residues" evidence="1">
    <location>
        <begin position="947"/>
        <end position="956"/>
    </location>
</feature>